<dbReference type="FunCoup" id="R7UZ67">
    <property type="interactions" value="1642"/>
</dbReference>
<evidence type="ECO:0000259" key="6">
    <source>
        <dbReference type="PROSITE" id="PS50178"/>
    </source>
</evidence>
<evidence type="ECO:0000256" key="1">
    <source>
        <dbReference type="ARBA" id="ARBA00022723"/>
    </source>
</evidence>
<name>R7UZ67_CAPTE</name>
<dbReference type="Gene3D" id="3.30.40.10">
    <property type="entry name" value="Zinc/RING finger domain, C3HC4 (zinc finger)"/>
    <property type="match status" value="1"/>
</dbReference>
<keyword evidence="1" id="KW-0479">Metal-binding</keyword>
<organism evidence="7">
    <name type="scientific">Capitella teleta</name>
    <name type="common">Polychaete worm</name>
    <dbReference type="NCBI Taxonomy" id="283909"/>
    <lineage>
        <taxon>Eukaryota</taxon>
        <taxon>Metazoa</taxon>
        <taxon>Spiralia</taxon>
        <taxon>Lophotrochozoa</taxon>
        <taxon>Annelida</taxon>
        <taxon>Polychaeta</taxon>
        <taxon>Sedentaria</taxon>
        <taxon>Scolecida</taxon>
        <taxon>Capitellidae</taxon>
        <taxon>Capitella</taxon>
    </lineage>
</organism>
<dbReference type="CDD" id="cd15716">
    <property type="entry name" value="FYVE_RBNS5"/>
    <property type="match status" value="1"/>
</dbReference>
<keyword evidence="3" id="KW-0862">Zinc</keyword>
<feature type="domain" description="FYVE-type" evidence="6">
    <location>
        <begin position="161"/>
        <end position="250"/>
    </location>
</feature>
<evidence type="ECO:0000256" key="4">
    <source>
        <dbReference type="PROSITE-ProRule" id="PRU00091"/>
    </source>
</evidence>
<keyword evidence="9" id="KW-1185">Reference proteome</keyword>
<dbReference type="Pfam" id="PF11464">
    <property type="entry name" value="Rbsn"/>
    <property type="match status" value="1"/>
</dbReference>
<dbReference type="InterPro" id="IPR017455">
    <property type="entry name" value="Znf_FYVE-rel"/>
</dbReference>
<feature type="region of interest" description="Disordered" evidence="5">
    <location>
        <begin position="404"/>
        <end position="440"/>
    </location>
</feature>
<dbReference type="PANTHER" id="PTHR13510:SF44">
    <property type="entry name" value="RABENOSYN-5"/>
    <property type="match status" value="1"/>
</dbReference>
<dbReference type="EMBL" id="KB296584">
    <property type="protein sequence ID" value="ELU11604.1"/>
    <property type="molecule type" value="Genomic_DNA"/>
</dbReference>
<dbReference type="InterPro" id="IPR000306">
    <property type="entry name" value="Znf_FYVE"/>
</dbReference>
<dbReference type="PROSITE" id="PS00028">
    <property type="entry name" value="ZINC_FINGER_C2H2_1"/>
    <property type="match status" value="1"/>
</dbReference>
<dbReference type="OMA" id="LAIFCEP"/>
<dbReference type="GO" id="GO:0008270">
    <property type="term" value="F:zinc ion binding"/>
    <property type="evidence" value="ECO:0007669"/>
    <property type="project" value="UniProtKB-KW"/>
</dbReference>
<dbReference type="STRING" id="283909.R7UZ67"/>
<sequence length="507" mass="57614">MDTEIREGFLCPICLADLGAISDLQLHFEEAHSNEDKDVLDQIKGLFGKAKRKILGSRDRNPDDPYSSGASFGGEITPDDVTADGLTATGYHPSVWDPQELGATRCCTAAFKHVREARLDRYVVETNKLVIRLDKLLSTDAPTDPSKRKAFEKNIVPWAPDSCVNLCTTCGKSFGLTRRRHHCRLCGGVMCSRCSQFLPHSYARKMINPAFSYDGDGFRRSSSNSSLNSVLSPDGEPHLRTCSECRTLLERRDRLIEQRNARPIIVQLYEVSGSFEIFLKTFIYFYFYFLQKLRLHLEAGDSLLPRFLQMADSLSAGETVYSLMEATQLRLKILKSYESADVLSKRILKLGLSDPDTVTAKSAQLQRNIRSSVSGYLQQNLLGLQTLPTEKELDELQETRQLEAQRRLEDERRTAEANKRKMKPQKIPKTPSPVREDDTSRVVEAGWKPTEVNAVSSEESDPMIQQMNIIRGYVKQAKQARKWDEVKMLEDNLKELQLAYWSEQRKS</sequence>
<dbReference type="InterPro" id="IPR013087">
    <property type="entry name" value="Znf_C2H2_type"/>
</dbReference>
<reference evidence="8" key="3">
    <citation type="submission" date="2015-06" db="UniProtKB">
        <authorList>
            <consortium name="EnsemblMetazoa"/>
        </authorList>
    </citation>
    <scope>IDENTIFICATION</scope>
</reference>
<evidence type="ECO:0000313" key="9">
    <source>
        <dbReference type="Proteomes" id="UP000014760"/>
    </source>
</evidence>
<dbReference type="InterPro" id="IPR052727">
    <property type="entry name" value="Rab4/Rab5_effector"/>
</dbReference>
<dbReference type="EMBL" id="AMQN01005692">
    <property type="status" value="NOT_ANNOTATED_CDS"/>
    <property type="molecule type" value="Genomic_DNA"/>
</dbReference>
<dbReference type="SMART" id="SM00064">
    <property type="entry name" value="FYVE"/>
    <property type="match status" value="1"/>
</dbReference>
<dbReference type="Proteomes" id="UP000014760">
    <property type="component" value="Unassembled WGS sequence"/>
</dbReference>
<evidence type="ECO:0000313" key="8">
    <source>
        <dbReference type="EnsemblMetazoa" id="CapteP181514"/>
    </source>
</evidence>
<dbReference type="Pfam" id="PF01363">
    <property type="entry name" value="FYVE"/>
    <property type="match status" value="1"/>
</dbReference>
<gene>
    <name evidence="7" type="ORF">CAPTEDRAFT_181514</name>
</gene>
<dbReference type="SUPFAM" id="SSF57903">
    <property type="entry name" value="FYVE/PHD zinc finger"/>
    <property type="match status" value="1"/>
</dbReference>
<proteinExistence type="predicted"/>
<dbReference type="InterPro" id="IPR013083">
    <property type="entry name" value="Znf_RING/FYVE/PHD"/>
</dbReference>
<dbReference type="OrthoDB" id="166134at2759"/>
<protein>
    <recommendedName>
        <fullName evidence="6">FYVE-type domain-containing protein</fullName>
    </recommendedName>
</protein>
<dbReference type="EnsemblMetazoa" id="CapteT181514">
    <property type="protein sequence ID" value="CapteP181514"/>
    <property type="gene ID" value="CapteG181514"/>
</dbReference>
<dbReference type="InterPro" id="IPR021565">
    <property type="entry name" value="Rbsn_Rab-bd"/>
</dbReference>
<accession>R7UZ67</accession>
<dbReference type="PROSITE" id="PS50178">
    <property type="entry name" value="ZF_FYVE"/>
    <property type="match status" value="1"/>
</dbReference>
<keyword evidence="2 4" id="KW-0863">Zinc-finger</keyword>
<dbReference type="AlphaFoldDB" id="R7UZ67"/>
<evidence type="ECO:0000256" key="5">
    <source>
        <dbReference type="SAM" id="MobiDB-lite"/>
    </source>
</evidence>
<evidence type="ECO:0000256" key="3">
    <source>
        <dbReference type="ARBA" id="ARBA00022833"/>
    </source>
</evidence>
<feature type="compositionally biased region" description="Basic and acidic residues" evidence="5">
    <location>
        <begin position="404"/>
        <end position="419"/>
    </location>
</feature>
<reference evidence="9" key="1">
    <citation type="submission" date="2012-12" db="EMBL/GenBank/DDBJ databases">
        <authorList>
            <person name="Hellsten U."/>
            <person name="Grimwood J."/>
            <person name="Chapman J.A."/>
            <person name="Shapiro H."/>
            <person name="Aerts A."/>
            <person name="Otillar R.P."/>
            <person name="Terry A.Y."/>
            <person name="Boore J.L."/>
            <person name="Simakov O."/>
            <person name="Marletaz F."/>
            <person name="Cho S.-J."/>
            <person name="Edsinger-Gonzales E."/>
            <person name="Havlak P."/>
            <person name="Kuo D.-H."/>
            <person name="Larsson T."/>
            <person name="Lv J."/>
            <person name="Arendt D."/>
            <person name="Savage R."/>
            <person name="Osoegawa K."/>
            <person name="de Jong P."/>
            <person name="Lindberg D.R."/>
            <person name="Seaver E.C."/>
            <person name="Weisblat D.A."/>
            <person name="Putnam N.H."/>
            <person name="Grigoriev I.V."/>
            <person name="Rokhsar D.S."/>
        </authorList>
    </citation>
    <scope>NUCLEOTIDE SEQUENCE</scope>
    <source>
        <strain evidence="9">I ESC-2004</strain>
    </source>
</reference>
<dbReference type="HOGENOM" id="CLU_020798_0_0_1"/>
<dbReference type="InterPro" id="IPR036531">
    <property type="entry name" value="Rbsn_Rab-bd_sf"/>
</dbReference>
<dbReference type="PANTHER" id="PTHR13510">
    <property type="entry name" value="FYVE-FINGER-CONTAINING RAB5 EFFECTOR PROTEIN RABENOSYN-5-RELATED"/>
    <property type="match status" value="1"/>
</dbReference>
<reference evidence="7 9" key="2">
    <citation type="journal article" date="2013" name="Nature">
        <title>Insights into bilaterian evolution from three spiralian genomes.</title>
        <authorList>
            <person name="Simakov O."/>
            <person name="Marletaz F."/>
            <person name="Cho S.J."/>
            <person name="Edsinger-Gonzales E."/>
            <person name="Havlak P."/>
            <person name="Hellsten U."/>
            <person name="Kuo D.H."/>
            <person name="Larsson T."/>
            <person name="Lv J."/>
            <person name="Arendt D."/>
            <person name="Savage R."/>
            <person name="Osoegawa K."/>
            <person name="de Jong P."/>
            <person name="Grimwood J."/>
            <person name="Chapman J.A."/>
            <person name="Shapiro H."/>
            <person name="Aerts A."/>
            <person name="Otillar R.P."/>
            <person name="Terry A.Y."/>
            <person name="Boore J.L."/>
            <person name="Grigoriev I.V."/>
            <person name="Lindberg D.R."/>
            <person name="Seaver E.C."/>
            <person name="Weisblat D.A."/>
            <person name="Putnam N.H."/>
            <person name="Rokhsar D.S."/>
        </authorList>
    </citation>
    <scope>NUCLEOTIDE SEQUENCE</scope>
    <source>
        <strain evidence="7 9">I ESC-2004</strain>
    </source>
</reference>
<dbReference type="SUPFAM" id="SSF140125">
    <property type="entry name" value="Rabenosyn-5 Rab-binding domain-like"/>
    <property type="match status" value="1"/>
</dbReference>
<dbReference type="InterPro" id="IPR011011">
    <property type="entry name" value="Znf_FYVE_PHD"/>
</dbReference>
<feature type="region of interest" description="Disordered" evidence="5">
    <location>
        <begin position="54"/>
        <end position="74"/>
    </location>
</feature>
<dbReference type="Gene3D" id="4.10.860.20">
    <property type="entry name" value="Rabenosyn, Rab binding domain"/>
    <property type="match status" value="1"/>
</dbReference>
<evidence type="ECO:0000256" key="2">
    <source>
        <dbReference type="ARBA" id="ARBA00022771"/>
    </source>
</evidence>
<evidence type="ECO:0000313" key="7">
    <source>
        <dbReference type="EMBL" id="ELU11604.1"/>
    </source>
</evidence>